<protein>
    <submittedName>
        <fullName evidence="2">SDR family oxidoreductase</fullName>
    </submittedName>
</protein>
<name>A0ABD4WMQ0_PRIMG</name>
<proteinExistence type="predicted"/>
<gene>
    <name evidence="2" type="ORF">PVE99_03700</name>
</gene>
<dbReference type="InterPro" id="IPR036291">
    <property type="entry name" value="NAD(P)-bd_dom_sf"/>
</dbReference>
<dbReference type="SUPFAM" id="SSF51735">
    <property type="entry name" value="NAD(P)-binding Rossmann-fold domains"/>
    <property type="match status" value="1"/>
</dbReference>
<organism evidence="2 3">
    <name type="scientific">Priestia megaterium</name>
    <name type="common">Bacillus megaterium</name>
    <dbReference type="NCBI Taxonomy" id="1404"/>
    <lineage>
        <taxon>Bacteria</taxon>
        <taxon>Bacillati</taxon>
        <taxon>Bacillota</taxon>
        <taxon>Bacilli</taxon>
        <taxon>Bacillales</taxon>
        <taxon>Bacillaceae</taxon>
        <taxon>Priestia</taxon>
    </lineage>
</organism>
<reference evidence="2 3" key="1">
    <citation type="submission" date="2023-02" db="EMBL/GenBank/DDBJ databases">
        <authorList>
            <person name="Olszewska D."/>
        </authorList>
    </citation>
    <scope>NUCLEOTIDE SEQUENCE [LARGE SCALE GENOMIC DNA]</scope>
    <source>
        <strain evidence="2 3">FDU301</strain>
    </source>
</reference>
<dbReference type="PANTHER" id="PTHR15020:SF50">
    <property type="entry name" value="UPF0659 PROTEIN YMR090W"/>
    <property type="match status" value="1"/>
</dbReference>
<dbReference type="InterPro" id="IPR016040">
    <property type="entry name" value="NAD(P)-bd_dom"/>
</dbReference>
<accession>A0ABD4WMQ0</accession>
<dbReference type="Pfam" id="PF13460">
    <property type="entry name" value="NAD_binding_10"/>
    <property type="match status" value="1"/>
</dbReference>
<feature type="domain" description="NAD(P)-binding" evidence="1">
    <location>
        <begin position="7"/>
        <end position="190"/>
    </location>
</feature>
<dbReference type="Gene3D" id="3.40.50.720">
    <property type="entry name" value="NAD(P)-binding Rossmann-like Domain"/>
    <property type="match status" value="1"/>
</dbReference>
<evidence type="ECO:0000313" key="3">
    <source>
        <dbReference type="Proteomes" id="UP001213771"/>
    </source>
</evidence>
<dbReference type="EMBL" id="JARAOX010000123">
    <property type="protein sequence ID" value="MDD9781511.1"/>
    <property type="molecule type" value="Genomic_DNA"/>
</dbReference>
<evidence type="ECO:0000313" key="2">
    <source>
        <dbReference type="EMBL" id="MDD9781511.1"/>
    </source>
</evidence>
<comment type="caution">
    <text evidence="2">The sequence shown here is derived from an EMBL/GenBank/DDBJ whole genome shotgun (WGS) entry which is preliminary data.</text>
</comment>
<dbReference type="Proteomes" id="UP001213771">
    <property type="component" value="Unassembled WGS sequence"/>
</dbReference>
<dbReference type="RefSeq" id="WP_274588606.1">
    <property type="nucleotide sequence ID" value="NZ_JARAOX010000123.1"/>
</dbReference>
<dbReference type="AlphaFoldDB" id="A0ABD4WMQ0"/>
<evidence type="ECO:0000259" key="1">
    <source>
        <dbReference type="Pfam" id="PF13460"/>
    </source>
</evidence>
<dbReference type="CDD" id="cd05243">
    <property type="entry name" value="SDR_a5"/>
    <property type="match status" value="1"/>
</dbReference>
<sequence length="216" mass="23744">MNILIIGANGQVGKKVVKQLKGTHHHSIAMVRKENQVKELQLLGAAKVIVEDLEKDFSRAFKGVDAVIFTAGSGGNTGADKTMLVDLWGSIKAINLAEQFNIKHFVQLSATNSPNPDEEVEQMKPYAVAKHVSDFYLKQSSLDYTIIHPGPLLNDEPTGKIDVSLEIKGDPNEYLITREDVANILIESVGNKYVKNKAIFIKNGSTFIKEALDSIK</sequence>
<dbReference type="PANTHER" id="PTHR15020">
    <property type="entry name" value="FLAVIN REDUCTASE-RELATED"/>
    <property type="match status" value="1"/>
</dbReference>